<evidence type="ECO:0000313" key="2">
    <source>
        <dbReference type="EMBL" id="SCG77512.1"/>
    </source>
</evidence>
<feature type="transmembrane region" description="Helical" evidence="1">
    <location>
        <begin position="194"/>
        <end position="215"/>
    </location>
</feature>
<accession>A0A1C5K3Y6</accession>
<gene>
    <name evidence="2" type="ORF">GA0070609_5405</name>
</gene>
<evidence type="ECO:0000256" key="1">
    <source>
        <dbReference type="SAM" id="Phobius"/>
    </source>
</evidence>
<feature type="transmembrane region" description="Helical" evidence="1">
    <location>
        <begin position="168"/>
        <end position="188"/>
    </location>
</feature>
<feature type="transmembrane region" description="Helical" evidence="1">
    <location>
        <begin position="60"/>
        <end position="82"/>
    </location>
</feature>
<dbReference type="Pfam" id="PF06197">
    <property type="entry name" value="DUF998"/>
    <property type="match status" value="1"/>
</dbReference>
<keyword evidence="1" id="KW-0812">Transmembrane</keyword>
<proteinExistence type="predicted"/>
<dbReference type="RefSeq" id="WP_088996326.1">
    <property type="nucleotide sequence ID" value="NZ_LT607750.1"/>
</dbReference>
<name>A0A1C5K3Y6_9ACTN</name>
<feature type="transmembrane region" description="Helical" evidence="1">
    <location>
        <begin position="133"/>
        <end position="156"/>
    </location>
</feature>
<organism evidence="2 3">
    <name type="scientific">Micromonospora echinaurantiaca</name>
    <dbReference type="NCBI Taxonomy" id="47857"/>
    <lineage>
        <taxon>Bacteria</taxon>
        <taxon>Bacillati</taxon>
        <taxon>Actinomycetota</taxon>
        <taxon>Actinomycetes</taxon>
        <taxon>Micromonosporales</taxon>
        <taxon>Micromonosporaceae</taxon>
        <taxon>Micromonospora</taxon>
    </lineage>
</organism>
<feature type="transmembrane region" description="Helical" evidence="1">
    <location>
        <begin position="94"/>
        <end position="113"/>
    </location>
</feature>
<dbReference type="EMBL" id="LT607750">
    <property type="protein sequence ID" value="SCG77512.1"/>
    <property type="molecule type" value="Genomic_DNA"/>
</dbReference>
<evidence type="ECO:0008006" key="4">
    <source>
        <dbReference type="Google" id="ProtNLM"/>
    </source>
</evidence>
<keyword evidence="3" id="KW-1185">Reference proteome</keyword>
<evidence type="ECO:0000313" key="3">
    <source>
        <dbReference type="Proteomes" id="UP000198217"/>
    </source>
</evidence>
<dbReference type="InterPro" id="IPR009339">
    <property type="entry name" value="DUF998"/>
</dbReference>
<keyword evidence="1" id="KW-1133">Transmembrane helix</keyword>
<protein>
    <recommendedName>
        <fullName evidence="4">DUF998 domain-containing protein</fullName>
    </recommendedName>
</protein>
<keyword evidence="1" id="KW-0472">Membrane</keyword>
<reference evidence="2 3" key="1">
    <citation type="submission" date="2016-06" db="EMBL/GenBank/DDBJ databases">
        <authorList>
            <person name="Kjaerup R.B."/>
            <person name="Dalgaard T.S."/>
            <person name="Juul-Madsen H.R."/>
        </authorList>
    </citation>
    <scope>NUCLEOTIDE SEQUENCE [LARGE SCALE GENOMIC DNA]</scope>
    <source>
        <strain evidence="2 3">DSM 43904</strain>
    </source>
</reference>
<dbReference type="AlphaFoldDB" id="A0A1C5K3Y6"/>
<dbReference type="Proteomes" id="UP000198217">
    <property type="component" value="Chromosome I"/>
</dbReference>
<sequence length="221" mass="22626">MSELTVGARPVDRATWDRALLAGGALAGPLWVVAALAQGLTRDGFDFRRHPVSVLSTGDLGWIQIGSFVLAGLLCLGAAAALRRVPHPGLGPRTAPWLVGQYGLGMVLAGVFVADPLDGFPTGTPAGPGEVSWHGLAHLGAGVLAFTALIGACLVAGRRFARRGERGWAAYSVASGGYFAVAWVALMVSAGNPVAMLGFGAAAVVGWAWMSATLVRALRTG</sequence>
<feature type="transmembrane region" description="Helical" evidence="1">
    <location>
        <begin position="20"/>
        <end position="40"/>
    </location>
</feature>